<organism evidence="2 3">
    <name type="scientific">Paxillus rubicundulus Ve08.2h10</name>
    <dbReference type="NCBI Taxonomy" id="930991"/>
    <lineage>
        <taxon>Eukaryota</taxon>
        <taxon>Fungi</taxon>
        <taxon>Dikarya</taxon>
        <taxon>Basidiomycota</taxon>
        <taxon>Agaricomycotina</taxon>
        <taxon>Agaricomycetes</taxon>
        <taxon>Agaricomycetidae</taxon>
        <taxon>Boletales</taxon>
        <taxon>Paxilineae</taxon>
        <taxon>Paxillaceae</taxon>
        <taxon>Paxillus</taxon>
    </lineage>
</organism>
<feature type="non-terminal residue" evidence="2">
    <location>
        <position position="1"/>
    </location>
</feature>
<keyword evidence="3" id="KW-1185">Reference proteome</keyword>
<feature type="non-terminal residue" evidence="2">
    <location>
        <position position="273"/>
    </location>
</feature>
<dbReference type="InParanoid" id="A0A0D0D483"/>
<name>A0A0D0D483_9AGAM</name>
<dbReference type="Pfam" id="PF24764">
    <property type="entry name" value="rva_4"/>
    <property type="match status" value="1"/>
</dbReference>
<dbReference type="InterPro" id="IPR058913">
    <property type="entry name" value="Integrase_dom_put"/>
</dbReference>
<protein>
    <recommendedName>
        <fullName evidence="1">Integrase core domain-containing protein</fullName>
    </recommendedName>
</protein>
<dbReference type="Proteomes" id="UP000054538">
    <property type="component" value="Unassembled WGS sequence"/>
</dbReference>
<dbReference type="SUPFAM" id="SSF53098">
    <property type="entry name" value="Ribonuclease H-like"/>
    <property type="match status" value="1"/>
</dbReference>
<evidence type="ECO:0000259" key="1">
    <source>
        <dbReference type="Pfam" id="PF24764"/>
    </source>
</evidence>
<dbReference type="STRING" id="930991.A0A0D0D483"/>
<dbReference type="InterPro" id="IPR012337">
    <property type="entry name" value="RNaseH-like_sf"/>
</dbReference>
<gene>
    <name evidence="2" type="ORF">PAXRUDRAFT_95342</name>
</gene>
<dbReference type="PANTHER" id="PTHR46791:SF5">
    <property type="entry name" value="CLR5 DOMAIN-CONTAINING PROTEIN-RELATED"/>
    <property type="match status" value="1"/>
</dbReference>
<dbReference type="HOGENOM" id="CLU_076802_0_0_1"/>
<accession>A0A0D0D483</accession>
<reference evidence="3" key="2">
    <citation type="submission" date="2015-01" db="EMBL/GenBank/DDBJ databases">
        <title>Evolutionary Origins and Diversification of the Mycorrhizal Mutualists.</title>
        <authorList>
            <consortium name="DOE Joint Genome Institute"/>
            <consortium name="Mycorrhizal Genomics Consortium"/>
            <person name="Kohler A."/>
            <person name="Kuo A."/>
            <person name="Nagy L.G."/>
            <person name="Floudas D."/>
            <person name="Copeland A."/>
            <person name="Barry K.W."/>
            <person name="Cichocki N."/>
            <person name="Veneault-Fourrey C."/>
            <person name="LaButti K."/>
            <person name="Lindquist E.A."/>
            <person name="Lipzen A."/>
            <person name="Lundell T."/>
            <person name="Morin E."/>
            <person name="Murat C."/>
            <person name="Riley R."/>
            <person name="Ohm R."/>
            <person name="Sun H."/>
            <person name="Tunlid A."/>
            <person name="Henrissat B."/>
            <person name="Grigoriev I.V."/>
            <person name="Hibbett D.S."/>
            <person name="Martin F."/>
        </authorList>
    </citation>
    <scope>NUCLEOTIDE SEQUENCE [LARGE SCALE GENOMIC DNA]</scope>
    <source>
        <strain evidence="3">Ve08.2h10</strain>
    </source>
</reference>
<evidence type="ECO:0000313" key="3">
    <source>
        <dbReference type="Proteomes" id="UP000054538"/>
    </source>
</evidence>
<dbReference type="AlphaFoldDB" id="A0A0D0D483"/>
<sequence>IPHNELATIHDSMANMLKSLDDAAKVSADPPDMIPLALAQTIHTGQCGRPRVEIDPNLLETALSMRGPTQLATLFNCVPRTVRHCTLEQNLVEPGPPVYVDYTDEDRNSVHLYTATSRDQSGLTDEQLDTITQKILKVFPLFSRRMIDSHMKYLGHRVPRRMIEESYLRLIHWRIIFHAFIDGFSCFITGVRASNNNRAETVLNLFLEIIEEHDTPSQVREGWDMVHTFGGSKNMSPVYNVCIERLWWDLTSSSSSKWKQFFQDLEHHDGLNP</sequence>
<dbReference type="PANTHER" id="PTHR46791">
    <property type="entry name" value="EXPRESSED PROTEIN"/>
    <property type="match status" value="1"/>
</dbReference>
<dbReference type="EMBL" id="KN826607">
    <property type="protein sequence ID" value="KIK78391.1"/>
    <property type="molecule type" value="Genomic_DNA"/>
</dbReference>
<evidence type="ECO:0000313" key="2">
    <source>
        <dbReference type="EMBL" id="KIK78391.1"/>
    </source>
</evidence>
<dbReference type="OrthoDB" id="2686689at2759"/>
<proteinExistence type="predicted"/>
<feature type="domain" description="Integrase core" evidence="1">
    <location>
        <begin position="167"/>
        <end position="272"/>
    </location>
</feature>
<reference evidence="2 3" key="1">
    <citation type="submission" date="2014-04" db="EMBL/GenBank/DDBJ databases">
        <authorList>
            <consortium name="DOE Joint Genome Institute"/>
            <person name="Kuo A."/>
            <person name="Kohler A."/>
            <person name="Jargeat P."/>
            <person name="Nagy L.G."/>
            <person name="Floudas D."/>
            <person name="Copeland A."/>
            <person name="Barry K.W."/>
            <person name="Cichocki N."/>
            <person name="Veneault-Fourrey C."/>
            <person name="LaButti K."/>
            <person name="Lindquist E.A."/>
            <person name="Lipzen A."/>
            <person name="Lundell T."/>
            <person name="Morin E."/>
            <person name="Murat C."/>
            <person name="Sun H."/>
            <person name="Tunlid A."/>
            <person name="Henrissat B."/>
            <person name="Grigoriev I.V."/>
            <person name="Hibbett D.S."/>
            <person name="Martin F."/>
            <person name="Nordberg H.P."/>
            <person name="Cantor M.N."/>
            <person name="Hua S.X."/>
        </authorList>
    </citation>
    <scope>NUCLEOTIDE SEQUENCE [LARGE SCALE GENOMIC DNA]</scope>
    <source>
        <strain evidence="2 3">Ve08.2h10</strain>
    </source>
</reference>